<dbReference type="GO" id="GO:2000058">
    <property type="term" value="P:regulation of ubiquitin-dependent protein catabolic process"/>
    <property type="evidence" value="ECO:0007669"/>
    <property type="project" value="TreeGrafter"/>
</dbReference>
<dbReference type="PANTHER" id="PTHR12948:SF3">
    <property type="entry name" value="NEDD8 ULTIMATE BUSTER 1"/>
    <property type="match status" value="1"/>
</dbReference>
<comment type="caution">
    <text evidence="1">The sequence shown here is derived from an EMBL/GenBank/DDBJ whole genome shotgun (WGS) entry which is preliminary data.</text>
</comment>
<dbReference type="AlphaFoldDB" id="A0AAV8YN23"/>
<name>A0AAV8YN23_9CUCU</name>
<dbReference type="EMBL" id="JAPWTK010000074">
    <property type="protein sequence ID" value="KAJ8952040.1"/>
    <property type="molecule type" value="Genomic_DNA"/>
</dbReference>
<dbReference type="InterPro" id="IPR039749">
    <property type="entry name" value="NUB1"/>
</dbReference>
<dbReference type="Proteomes" id="UP001162162">
    <property type="component" value="Unassembled WGS sequence"/>
</dbReference>
<accession>A0AAV8YN23</accession>
<reference evidence="1" key="1">
    <citation type="journal article" date="2023" name="Insect Mol. Biol.">
        <title>Genome sequencing provides insights into the evolution of gene families encoding plant cell wall-degrading enzymes in longhorned beetles.</title>
        <authorList>
            <person name="Shin N.R."/>
            <person name="Okamura Y."/>
            <person name="Kirsch R."/>
            <person name="Pauchet Y."/>
        </authorList>
    </citation>
    <scope>NUCLEOTIDE SEQUENCE</scope>
    <source>
        <strain evidence="1">AMC_N1</strain>
    </source>
</reference>
<proteinExistence type="predicted"/>
<protein>
    <submittedName>
        <fullName evidence="1">Uncharacterized protein</fullName>
    </submittedName>
</protein>
<evidence type="ECO:0000313" key="1">
    <source>
        <dbReference type="EMBL" id="KAJ8952040.1"/>
    </source>
</evidence>
<keyword evidence="2" id="KW-1185">Reference proteome</keyword>
<feature type="non-terminal residue" evidence="1">
    <location>
        <position position="142"/>
    </location>
</feature>
<organism evidence="1 2">
    <name type="scientific">Aromia moschata</name>
    <dbReference type="NCBI Taxonomy" id="1265417"/>
    <lineage>
        <taxon>Eukaryota</taxon>
        <taxon>Metazoa</taxon>
        <taxon>Ecdysozoa</taxon>
        <taxon>Arthropoda</taxon>
        <taxon>Hexapoda</taxon>
        <taxon>Insecta</taxon>
        <taxon>Pterygota</taxon>
        <taxon>Neoptera</taxon>
        <taxon>Endopterygota</taxon>
        <taxon>Coleoptera</taxon>
        <taxon>Polyphaga</taxon>
        <taxon>Cucujiformia</taxon>
        <taxon>Chrysomeloidea</taxon>
        <taxon>Cerambycidae</taxon>
        <taxon>Cerambycinae</taxon>
        <taxon>Callichromatini</taxon>
        <taxon>Aromia</taxon>
    </lineage>
</organism>
<gene>
    <name evidence="1" type="ORF">NQ318_010950</name>
</gene>
<dbReference type="PANTHER" id="PTHR12948">
    <property type="entry name" value="NEDD8 ULTIMATE BUSTER-1 BS4 PROTEIN"/>
    <property type="match status" value="1"/>
</dbReference>
<evidence type="ECO:0000313" key="2">
    <source>
        <dbReference type="Proteomes" id="UP001162162"/>
    </source>
</evidence>
<sequence>MNSPFEKQDYLIQIRDKLRRDGIKLWLSPYLNESESSAEDIKKLSEEYSESLKIPYEFCNMIILELQANSLENLKQKNRYQESGFATIKIKVLLPNTSPQIITKELLMTVDNYALLDLDIAWCYLCLESFAHLPEAYDRLKR</sequence>